<dbReference type="RefSeq" id="WP_192731801.1">
    <property type="nucleotide sequence ID" value="NZ_BAAAVL010000002.1"/>
</dbReference>
<comment type="caution">
    <text evidence="1">The sequence shown here is derived from an EMBL/GenBank/DDBJ whole genome shotgun (WGS) entry which is preliminary data.</text>
</comment>
<name>A0ABR9IY57_RHIVS</name>
<gene>
    <name evidence="1" type="ORF">H4W29_005402</name>
</gene>
<evidence type="ECO:0000313" key="1">
    <source>
        <dbReference type="EMBL" id="MBE1508157.1"/>
    </source>
</evidence>
<sequence>MTDPSNPMATIIALCAEGARRFGDDPRAIASFVENEIARLSEREQRQLKEQLTLLTDGGGSQKPIM</sequence>
<dbReference type="Proteomes" id="UP000620262">
    <property type="component" value="Unassembled WGS sequence"/>
</dbReference>
<protein>
    <submittedName>
        <fullName evidence="1">Uncharacterized protein</fullName>
    </submittedName>
</protein>
<accession>A0ABR9IY57</accession>
<evidence type="ECO:0000313" key="2">
    <source>
        <dbReference type="Proteomes" id="UP000620262"/>
    </source>
</evidence>
<organism evidence="1 2">
    <name type="scientific">Rhizobium viscosum</name>
    <name type="common">Arthrobacter viscosus</name>
    <dbReference type="NCBI Taxonomy" id="1673"/>
    <lineage>
        <taxon>Bacteria</taxon>
        <taxon>Pseudomonadati</taxon>
        <taxon>Pseudomonadota</taxon>
        <taxon>Alphaproteobacteria</taxon>
        <taxon>Hyphomicrobiales</taxon>
        <taxon>Rhizobiaceae</taxon>
        <taxon>Rhizobium/Agrobacterium group</taxon>
        <taxon>Rhizobium</taxon>
    </lineage>
</organism>
<reference evidence="1 2" key="1">
    <citation type="submission" date="2020-10" db="EMBL/GenBank/DDBJ databases">
        <title>Sequencing the genomes of 1000 actinobacteria strains.</title>
        <authorList>
            <person name="Klenk H.-P."/>
        </authorList>
    </citation>
    <scope>NUCLEOTIDE SEQUENCE [LARGE SCALE GENOMIC DNA]</scope>
    <source>
        <strain evidence="1 2">DSM 7307</strain>
    </source>
</reference>
<keyword evidence="2" id="KW-1185">Reference proteome</keyword>
<dbReference type="EMBL" id="JADBEC010000002">
    <property type="protein sequence ID" value="MBE1508157.1"/>
    <property type="molecule type" value="Genomic_DNA"/>
</dbReference>
<proteinExistence type="predicted"/>